<dbReference type="GO" id="GO:0016342">
    <property type="term" value="C:catenin complex"/>
    <property type="evidence" value="ECO:0007669"/>
    <property type="project" value="TreeGrafter"/>
</dbReference>
<evidence type="ECO:0000256" key="7">
    <source>
        <dbReference type="SAM" id="Phobius"/>
    </source>
</evidence>
<sequence length="847" mass="92116">MNDTDGVSLEVLIVYTFLPETNEMRIAILEGNRPNTLVGKLRVTDPDDGPNAQVSYQIVWPSTQPISDRPFVIAEDGKLIATKMLDRESNPKGYKFQVFVTDSGKPKSLNATTEVEVILEDINDCTPTFLQTQYNFTIEEDYAKNFTTGRFVGHVKAIDCDLGLNGAIKYFILDPGLPFEITPNGILKTTRYIDREMRAMYRLTVLARDGGVESEENLDHELQEYNTHGSTDMFHRTINDQKVRTSAAQVHITVTDVNDHYPIFVYPNASSYQVRVSMHEKRGFIITRLVAVDKDTGLNGQIRYGIIKGNSADLFKVRPDTGELYLDRQLGADNKGIIVLIVEASDMGTPKAQTNSLEIRLTITDEPAIGRKINLLDASMTGKYSPFDIIPMDDMDGDSTGTIELNKLIMMCIVISTAVVCVIMIFAIGIFVRRTTCHSVCVPGRRNRGTVGRQANGTTTTVNAERYTDPWETDSNGKSDGYEMSRDGRLGKLADGNKLTGDQDGVTEMRNPSVNLDFNASSKVPLLYDSVAGAKNGNVISYSLDEQTIPNRYVDLSPASPGKIMFNGVSRAETPGLHLEQNDGVGEKREYVLSQPTGMRLFRPGDSTLCAIHEDPTASIQLVAIPVVSTDGSYIPIAHHPPCSLADPIDPCQSNSARISHASQSHSASGGFDPISLDSDADSGRGGSVNNIGLPCHLEAPVCPANGSSTLTGTNSGTVHTLGVPVRYVSYTADGKIHMLSPPPNSCALGPQAVLVPISTVTDCATPALLTDGQMNTNLNDSFYPIPACTAHTVTSVVSTSSNTVLSTSTNSPSKRKDNTSGKKRDCGPWRLVQLPTQELEAEIQKY</sequence>
<keyword evidence="7" id="KW-0812">Transmembrane</keyword>
<feature type="region of interest" description="Disordered" evidence="6">
    <location>
        <begin position="655"/>
        <end position="684"/>
    </location>
</feature>
<dbReference type="SMART" id="SM00112">
    <property type="entry name" value="CA"/>
    <property type="match status" value="3"/>
</dbReference>
<evidence type="ECO:0000256" key="1">
    <source>
        <dbReference type="ARBA" id="ARBA00004370"/>
    </source>
</evidence>
<dbReference type="Gene3D" id="2.60.40.60">
    <property type="entry name" value="Cadherins"/>
    <property type="match status" value="3"/>
</dbReference>
<keyword evidence="7" id="KW-1133">Transmembrane helix</keyword>
<evidence type="ECO:0000256" key="2">
    <source>
        <dbReference type="ARBA" id="ARBA00022737"/>
    </source>
</evidence>
<feature type="compositionally biased region" description="Basic and acidic residues" evidence="6">
    <location>
        <begin position="815"/>
        <end position="828"/>
    </location>
</feature>
<keyword evidence="3 5" id="KW-0106">Calcium</keyword>
<dbReference type="OrthoDB" id="6272353at2759"/>
<dbReference type="InterPro" id="IPR002126">
    <property type="entry name" value="Cadherin-like_dom"/>
</dbReference>
<dbReference type="Pfam" id="PF00028">
    <property type="entry name" value="Cadherin"/>
    <property type="match status" value="3"/>
</dbReference>
<dbReference type="InterPro" id="IPR020894">
    <property type="entry name" value="Cadherin_CS"/>
</dbReference>
<dbReference type="PANTHER" id="PTHR24027:SF438">
    <property type="entry name" value="CADHERIN 23"/>
    <property type="match status" value="1"/>
</dbReference>
<feature type="compositionally biased region" description="Low complexity" evidence="6">
    <location>
        <begin position="800"/>
        <end position="812"/>
    </location>
</feature>
<feature type="compositionally biased region" description="Low complexity" evidence="6">
    <location>
        <begin position="656"/>
        <end position="669"/>
    </location>
</feature>
<evidence type="ECO:0000256" key="5">
    <source>
        <dbReference type="PROSITE-ProRule" id="PRU00043"/>
    </source>
</evidence>
<keyword evidence="4 7" id="KW-0472">Membrane</keyword>
<feature type="domain" description="Cadherin" evidence="8">
    <location>
        <begin position="130"/>
        <end position="264"/>
    </location>
</feature>
<feature type="region of interest" description="Disordered" evidence="6">
    <location>
        <begin position="800"/>
        <end position="830"/>
    </location>
</feature>
<dbReference type="CDD" id="cd11304">
    <property type="entry name" value="Cadherin_repeat"/>
    <property type="match status" value="3"/>
</dbReference>
<protein>
    <submittedName>
        <fullName evidence="9">Protocadherin-11 X-linked</fullName>
    </submittedName>
</protein>
<keyword evidence="10" id="KW-1185">Reference proteome</keyword>
<dbReference type="GO" id="GO:0008013">
    <property type="term" value="F:beta-catenin binding"/>
    <property type="evidence" value="ECO:0007669"/>
    <property type="project" value="TreeGrafter"/>
</dbReference>
<dbReference type="Proteomes" id="UP000728185">
    <property type="component" value="Unassembled WGS sequence"/>
</dbReference>
<evidence type="ECO:0000256" key="4">
    <source>
        <dbReference type="ARBA" id="ARBA00023136"/>
    </source>
</evidence>
<dbReference type="GO" id="GO:0007156">
    <property type="term" value="P:homophilic cell adhesion via plasma membrane adhesion molecules"/>
    <property type="evidence" value="ECO:0007669"/>
    <property type="project" value="InterPro"/>
</dbReference>
<dbReference type="GO" id="GO:0016477">
    <property type="term" value="P:cell migration"/>
    <property type="evidence" value="ECO:0007669"/>
    <property type="project" value="TreeGrafter"/>
</dbReference>
<dbReference type="GO" id="GO:0045296">
    <property type="term" value="F:cadherin binding"/>
    <property type="evidence" value="ECO:0007669"/>
    <property type="project" value="TreeGrafter"/>
</dbReference>
<accession>A0A8E0RL42</accession>
<dbReference type="InterPro" id="IPR039808">
    <property type="entry name" value="Cadherin"/>
</dbReference>
<comment type="subcellular location">
    <subcellularLocation>
        <location evidence="1">Membrane</location>
    </subcellularLocation>
</comment>
<dbReference type="EMBL" id="LUCM01009879">
    <property type="protein sequence ID" value="KAA0186229.1"/>
    <property type="molecule type" value="Genomic_DNA"/>
</dbReference>
<comment type="caution">
    <text evidence="9">The sequence shown here is derived from an EMBL/GenBank/DDBJ whole genome shotgun (WGS) entry which is preliminary data.</text>
</comment>
<dbReference type="PROSITE" id="PS50268">
    <property type="entry name" value="CADHERIN_2"/>
    <property type="match status" value="3"/>
</dbReference>
<dbReference type="PANTHER" id="PTHR24027">
    <property type="entry name" value="CADHERIN-23"/>
    <property type="match status" value="1"/>
</dbReference>
<dbReference type="SUPFAM" id="SSF49313">
    <property type="entry name" value="Cadherin-like"/>
    <property type="match status" value="3"/>
</dbReference>
<evidence type="ECO:0000256" key="3">
    <source>
        <dbReference type="ARBA" id="ARBA00022837"/>
    </source>
</evidence>
<feature type="domain" description="Cadherin" evidence="8">
    <location>
        <begin position="268"/>
        <end position="369"/>
    </location>
</feature>
<evidence type="ECO:0000259" key="8">
    <source>
        <dbReference type="PROSITE" id="PS50268"/>
    </source>
</evidence>
<dbReference type="PROSITE" id="PS00232">
    <property type="entry name" value="CADHERIN_1"/>
    <property type="match status" value="1"/>
</dbReference>
<proteinExistence type="predicted"/>
<evidence type="ECO:0000256" key="6">
    <source>
        <dbReference type="SAM" id="MobiDB-lite"/>
    </source>
</evidence>
<evidence type="ECO:0000313" key="9">
    <source>
        <dbReference type="EMBL" id="KAA0186229.1"/>
    </source>
</evidence>
<name>A0A8E0RL42_9TREM</name>
<dbReference type="PRINTS" id="PR00205">
    <property type="entry name" value="CADHERIN"/>
</dbReference>
<dbReference type="InterPro" id="IPR015919">
    <property type="entry name" value="Cadherin-like_sf"/>
</dbReference>
<organism evidence="9 10">
    <name type="scientific">Fasciolopsis buskii</name>
    <dbReference type="NCBI Taxonomy" id="27845"/>
    <lineage>
        <taxon>Eukaryota</taxon>
        <taxon>Metazoa</taxon>
        <taxon>Spiralia</taxon>
        <taxon>Lophotrochozoa</taxon>
        <taxon>Platyhelminthes</taxon>
        <taxon>Trematoda</taxon>
        <taxon>Digenea</taxon>
        <taxon>Plagiorchiida</taxon>
        <taxon>Echinostomata</taxon>
        <taxon>Echinostomatoidea</taxon>
        <taxon>Fasciolidae</taxon>
        <taxon>Fasciolopsis</taxon>
    </lineage>
</organism>
<feature type="domain" description="Cadherin" evidence="8">
    <location>
        <begin position="20"/>
        <end position="129"/>
    </location>
</feature>
<gene>
    <name evidence="9" type="ORF">FBUS_04428</name>
</gene>
<feature type="transmembrane region" description="Helical" evidence="7">
    <location>
        <begin position="408"/>
        <end position="432"/>
    </location>
</feature>
<keyword evidence="2" id="KW-0677">Repeat</keyword>
<dbReference type="AlphaFoldDB" id="A0A8E0RL42"/>
<reference evidence="9" key="1">
    <citation type="submission" date="2019-05" db="EMBL/GenBank/DDBJ databases">
        <title>Annotation for the trematode Fasciolopsis buski.</title>
        <authorList>
            <person name="Choi Y.-J."/>
        </authorList>
    </citation>
    <scope>NUCLEOTIDE SEQUENCE</scope>
    <source>
        <strain evidence="9">HT</strain>
        <tissue evidence="9">Whole worm</tissue>
    </source>
</reference>
<dbReference type="GO" id="GO:0005509">
    <property type="term" value="F:calcium ion binding"/>
    <property type="evidence" value="ECO:0007669"/>
    <property type="project" value="UniProtKB-UniRule"/>
</dbReference>
<evidence type="ECO:0000313" key="10">
    <source>
        <dbReference type="Proteomes" id="UP000728185"/>
    </source>
</evidence>